<evidence type="ECO:0000313" key="1">
    <source>
        <dbReference type="EMBL" id="ADV81996.1"/>
    </source>
</evidence>
<dbReference type="AlphaFoldDB" id="E8UXQ2"/>
<dbReference type="RefSeq" id="WP_013567729.1">
    <property type="nucleotide sequence ID" value="NC_014963.1"/>
</dbReference>
<name>E8UXQ2_TERSS</name>
<dbReference type="KEGG" id="tsa:AciPR4_1168"/>
<organism evidence="1 2">
    <name type="scientific">Terriglobus saanensis (strain ATCC BAA-1853 / DSM 23119 / SP1PR4)</name>
    <dbReference type="NCBI Taxonomy" id="401053"/>
    <lineage>
        <taxon>Bacteria</taxon>
        <taxon>Pseudomonadati</taxon>
        <taxon>Acidobacteriota</taxon>
        <taxon>Terriglobia</taxon>
        <taxon>Terriglobales</taxon>
        <taxon>Acidobacteriaceae</taxon>
        <taxon>Terriglobus</taxon>
    </lineage>
</organism>
<gene>
    <name evidence="1" type="ordered locus">AciPR4_1168</name>
</gene>
<sequence length="105" mass="11803">MDTLVHVVGTLWIYLRREHYLTLATKAEAELAILANTASGNNLLRIQRKRKEIAADILRLQAPLTWASLRRSNATVESVPERIAPASVHERMPLPVEKEPLVEVA</sequence>
<dbReference type="Proteomes" id="UP000006844">
    <property type="component" value="Chromosome"/>
</dbReference>
<keyword evidence="2" id="KW-1185">Reference proteome</keyword>
<reference evidence="1 2" key="1">
    <citation type="journal article" date="2012" name="Stand. Genomic Sci.">
        <title>Complete genome sequence of Terriglobus saanensis type strain SP1PR4(T), an Acidobacteria from tundra soil.</title>
        <authorList>
            <person name="Rawat S.R."/>
            <person name="Mannisto M.K."/>
            <person name="Starovoytov V."/>
            <person name="Goodwin L."/>
            <person name="Nolan M."/>
            <person name="Hauser L."/>
            <person name="Land M."/>
            <person name="Davenport K.W."/>
            <person name="Woyke T."/>
            <person name="Haggblom M.M."/>
        </authorList>
    </citation>
    <scope>NUCLEOTIDE SEQUENCE</scope>
    <source>
        <strain evidence="2">ATCC BAA-1853 / DSM 23119 / SP1PR4</strain>
    </source>
</reference>
<protein>
    <submittedName>
        <fullName evidence="1">Uncharacterized protein</fullName>
    </submittedName>
</protein>
<evidence type="ECO:0000313" key="2">
    <source>
        <dbReference type="Proteomes" id="UP000006844"/>
    </source>
</evidence>
<accession>E8UXQ2</accession>
<proteinExistence type="predicted"/>
<dbReference type="HOGENOM" id="CLU_2235270_0_0_0"/>
<dbReference type="EMBL" id="CP002467">
    <property type="protein sequence ID" value="ADV81996.1"/>
    <property type="molecule type" value="Genomic_DNA"/>
</dbReference>